<accession>A0A3D8SEC9</accession>
<protein>
    <recommendedName>
        <fullName evidence="1">Heterokaryon incompatibility domain-containing protein</fullName>
    </recommendedName>
</protein>
<evidence type="ECO:0000313" key="2">
    <source>
        <dbReference type="EMBL" id="RDW84690.1"/>
    </source>
</evidence>
<proteinExistence type="predicted"/>
<reference evidence="2 3" key="1">
    <citation type="journal article" date="2018" name="IMA Fungus">
        <title>IMA Genome-F 9: Draft genome sequence of Annulohypoxylon stygium, Aspergillus mulundensis, Berkeleyomyces basicola (syn. Thielaviopsis basicola), Ceratocystis smalleyi, two Cercospora beticola strains, Coleophoma cylindrospora, Fusarium fracticaudum, Phialophora cf. hyalina, and Morchella septimelata.</title>
        <authorList>
            <person name="Wingfield B.D."/>
            <person name="Bills G.F."/>
            <person name="Dong Y."/>
            <person name="Huang W."/>
            <person name="Nel W.J."/>
            <person name="Swalarsk-Parry B.S."/>
            <person name="Vaghefi N."/>
            <person name="Wilken P.M."/>
            <person name="An Z."/>
            <person name="de Beer Z.W."/>
            <person name="De Vos L."/>
            <person name="Chen L."/>
            <person name="Duong T.A."/>
            <person name="Gao Y."/>
            <person name="Hammerbacher A."/>
            <person name="Kikkert J.R."/>
            <person name="Li Y."/>
            <person name="Li H."/>
            <person name="Li K."/>
            <person name="Li Q."/>
            <person name="Liu X."/>
            <person name="Ma X."/>
            <person name="Naidoo K."/>
            <person name="Pethybridge S.J."/>
            <person name="Sun J."/>
            <person name="Steenkamp E.T."/>
            <person name="van der Nest M.A."/>
            <person name="van Wyk S."/>
            <person name="Wingfield M.J."/>
            <person name="Xiong C."/>
            <person name="Yue Q."/>
            <person name="Zhang X."/>
        </authorList>
    </citation>
    <scope>NUCLEOTIDE SEQUENCE [LARGE SCALE GENOMIC DNA]</scope>
    <source>
        <strain evidence="2 3">BP6252</strain>
    </source>
</reference>
<evidence type="ECO:0000259" key="1">
    <source>
        <dbReference type="Pfam" id="PF06985"/>
    </source>
</evidence>
<dbReference type="AlphaFoldDB" id="A0A3D8SEC9"/>
<organism evidence="2 3">
    <name type="scientific">Coleophoma cylindrospora</name>
    <dbReference type="NCBI Taxonomy" id="1849047"/>
    <lineage>
        <taxon>Eukaryota</taxon>
        <taxon>Fungi</taxon>
        <taxon>Dikarya</taxon>
        <taxon>Ascomycota</taxon>
        <taxon>Pezizomycotina</taxon>
        <taxon>Leotiomycetes</taxon>
        <taxon>Helotiales</taxon>
        <taxon>Dermateaceae</taxon>
        <taxon>Coleophoma</taxon>
    </lineage>
</organism>
<sequence>MLCQFCQCLDLGQACTSEGYAYHAEYKDTIKSAETGCEGCRMITQLKVQRNRLSKGLKCFSSLDGSVLSFVSTYQAGNFSDVWSQEKSATLVYTTEDDPLAGLIHSRPIHASAEAEPLLDTVANWLQTCLTDHDCAPVLPDSPMRPPSRVLDVGDEEKAPFLVTSQTVQGGWAALSHCWGRVRPMETLTTNLDDRRAGIPLTSLPKTFRDAVIITRRLGLRYLWIDSLCILQDSVDDWFAEATRMTYIYTNATVTIAAEATPDCTAGIFDSSLSRRTNLLQNTKRIPCKAGNRRGFLYCQPSRVIDHLDHGILNTRAWTYQEDLLSPRIVRFSEQEVYWKCQRGSLSETCPTSCRADSLEHKAGSSAILSHSSKFRRSLYKDALSMRGMSWFQLVNEYISRSLTFPEDVFPSLSGVARKFYRDESSKPTPSLPCQTYLAGLWLEDIHRGLLWASLNCERQATYIAPSWSWAALKHNCGTSDVDHIGIYHDYLDRKNAKVSSERAEVLAAEVQNVKSDPFSVVISGFLKLRGHCNEICRCLVPQHAFDISEDPFMPSEDSLGASVPHFEYSDQDHDEDADQHQPLLYFQIERRAWSESQKFSSRGPAFCLVLERANNGEEGVFRRVGLNMLYGDHTWALRTVTII</sequence>
<evidence type="ECO:0000313" key="3">
    <source>
        <dbReference type="Proteomes" id="UP000256645"/>
    </source>
</evidence>
<gene>
    <name evidence="2" type="ORF">BP6252_02280</name>
</gene>
<dbReference type="InterPro" id="IPR010730">
    <property type="entry name" value="HET"/>
</dbReference>
<dbReference type="Pfam" id="PF06985">
    <property type="entry name" value="HET"/>
    <property type="match status" value="1"/>
</dbReference>
<name>A0A3D8SEC9_9HELO</name>
<dbReference type="STRING" id="1849047.A0A3D8SEC9"/>
<keyword evidence="3" id="KW-1185">Reference proteome</keyword>
<dbReference type="PANTHER" id="PTHR33112">
    <property type="entry name" value="DOMAIN PROTEIN, PUTATIVE-RELATED"/>
    <property type="match status" value="1"/>
</dbReference>
<dbReference type="EMBL" id="PDLM01000002">
    <property type="protein sequence ID" value="RDW84690.1"/>
    <property type="molecule type" value="Genomic_DNA"/>
</dbReference>
<comment type="caution">
    <text evidence="2">The sequence shown here is derived from an EMBL/GenBank/DDBJ whole genome shotgun (WGS) entry which is preliminary data.</text>
</comment>
<dbReference type="PANTHER" id="PTHR33112:SF16">
    <property type="entry name" value="HETEROKARYON INCOMPATIBILITY DOMAIN-CONTAINING PROTEIN"/>
    <property type="match status" value="1"/>
</dbReference>
<dbReference type="Proteomes" id="UP000256645">
    <property type="component" value="Unassembled WGS sequence"/>
</dbReference>
<feature type="domain" description="Heterokaryon incompatibility" evidence="1">
    <location>
        <begin position="172"/>
        <end position="322"/>
    </location>
</feature>
<dbReference type="OrthoDB" id="3474306at2759"/>